<accession>A0A9Q0FMW7</accession>
<protein>
    <recommendedName>
        <fullName evidence="2">DUF7722 domain-containing protein</fullName>
    </recommendedName>
</protein>
<dbReference type="PANTHER" id="PTHR33513">
    <property type="entry name" value="OS06G0523300 PROTEIN"/>
    <property type="match status" value="1"/>
</dbReference>
<evidence type="ECO:0000313" key="3">
    <source>
        <dbReference type="EMBL" id="KAJ4833256.1"/>
    </source>
</evidence>
<keyword evidence="4" id="KW-1185">Reference proteome</keyword>
<dbReference type="EMBL" id="JAKUCV010004980">
    <property type="protein sequence ID" value="KAJ4833256.1"/>
    <property type="molecule type" value="Genomic_DNA"/>
</dbReference>
<dbReference type="PANTHER" id="PTHR33513:SF45">
    <property type="entry name" value="CYTOPLASMIC TRNA 2-THIOLATION PROTEIN"/>
    <property type="match status" value="1"/>
</dbReference>
<dbReference type="InterPro" id="IPR056139">
    <property type="entry name" value="DUF7722"/>
</dbReference>
<dbReference type="OrthoDB" id="1932905at2759"/>
<feature type="domain" description="DUF7722" evidence="2">
    <location>
        <begin position="45"/>
        <end position="89"/>
    </location>
</feature>
<dbReference type="Proteomes" id="UP001141552">
    <property type="component" value="Unassembled WGS sequence"/>
</dbReference>
<feature type="non-terminal residue" evidence="3">
    <location>
        <position position="165"/>
    </location>
</feature>
<organism evidence="3 4">
    <name type="scientific">Turnera subulata</name>
    <dbReference type="NCBI Taxonomy" id="218843"/>
    <lineage>
        <taxon>Eukaryota</taxon>
        <taxon>Viridiplantae</taxon>
        <taxon>Streptophyta</taxon>
        <taxon>Embryophyta</taxon>
        <taxon>Tracheophyta</taxon>
        <taxon>Spermatophyta</taxon>
        <taxon>Magnoliopsida</taxon>
        <taxon>eudicotyledons</taxon>
        <taxon>Gunneridae</taxon>
        <taxon>Pentapetalae</taxon>
        <taxon>rosids</taxon>
        <taxon>fabids</taxon>
        <taxon>Malpighiales</taxon>
        <taxon>Passifloraceae</taxon>
        <taxon>Turnera</taxon>
    </lineage>
</organism>
<feature type="domain" description="DUF7722" evidence="2">
    <location>
        <begin position="121"/>
        <end position="165"/>
    </location>
</feature>
<evidence type="ECO:0000256" key="1">
    <source>
        <dbReference type="SAM" id="MobiDB-lite"/>
    </source>
</evidence>
<feature type="compositionally biased region" description="Low complexity" evidence="1">
    <location>
        <begin position="100"/>
        <end position="111"/>
    </location>
</feature>
<feature type="region of interest" description="Disordered" evidence="1">
    <location>
        <begin position="95"/>
        <end position="114"/>
    </location>
</feature>
<dbReference type="AlphaFoldDB" id="A0A9Q0FMW7"/>
<evidence type="ECO:0000259" key="2">
    <source>
        <dbReference type="Pfam" id="PF24847"/>
    </source>
</evidence>
<name>A0A9Q0FMW7_9ROSI</name>
<sequence length="165" mass="19040">MAQNEEKENHNKQSKEMMIRRTGSGAVHFTTKKLGGSEFQMPLHYPKYTKKEYEAMPEWKLYNLLVEYGLPTTGGLAEKREAAMGTFLWVKNDENEETTSNSAQSKKNSSSRGHFQMPLHYPTYTRKDYETMDKAKLDQLFVAYGLPIDGDLGHKRKSAMSTFLW</sequence>
<gene>
    <name evidence="3" type="ORF">Tsubulata_005090</name>
</gene>
<comment type="caution">
    <text evidence="3">The sequence shown here is derived from an EMBL/GenBank/DDBJ whole genome shotgun (WGS) entry which is preliminary data.</text>
</comment>
<reference evidence="3" key="2">
    <citation type="journal article" date="2023" name="Plants (Basel)">
        <title>Annotation of the Turnera subulata (Passifloraceae) Draft Genome Reveals the S-Locus Evolved after the Divergence of Turneroideae from Passifloroideae in a Stepwise Manner.</title>
        <authorList>
            <person name="Henning P.M."/>
            <person name="Roalson E.H."/>
            <person name="Mir W."/>
            <person name="McCubbin A.G."/>
            <person name="Shore J.S."/>
        </authorList>
    </citation>
    <scope>NUCLEOTIDE SEQUENCE</scope>
    <source>
        <strain evidence="3">F60SS</strain>
    </source>
</reference>
<reference evidence="3" key="1">
    <citation type="submission" date="2022-02" db="EMBL/GenBank/DDBJ databases">
        <authorList>
            <person name="Henning P.M."/>
            <person name="McCubbin A.G."/>
            <person name="Shore J.S."/>
        </authorList>
    </citation>
    <scope>NUCLEOTIDE SEQUENCE</scope>
    <source>
        <strain evidence="3">F60SS</strain>
        <tissue evidence="3">Leaves</tissue>
    </source>
</reference>
<dbReference type="Pfam" id="PF24847">
    <property type="entry name" value="DUF7722"/>
    <property type="match status" value="2"/>
</dbReference>
<proteinExistence type="predicted"/>
<evidence type="ECO:0000313" key="4">
    <source>
        <dbReference type="Proteomes" id="UP001141552"/>
    </source>
</evidence>